<comment type="caution">
    <text evidence="1">The sequence shown here is derived from an EMBL/GenBank/DDBJ whole genome shotgun (WGS) entry which is preliminary data.</text>
</comment>
<dbReference type="OrthoDB" id="3694254at2"/>
<accession>A0A5M7BUC7</accession>
<gene>
    <name evidence="1" type="ORF">F1721_13980</name>
</gene>
<sequence>MADAHMAGSLGDAVGFAGAGAALGAIRQENNQLSQQISAGRLRMNPESANKAAAVYERMAEDVDDLVQKADALVRVEGLGDYNSGQQLAQKFVLKAKNGSTGAADLLGQLRDELLRKADLLREAAKDYIATDEQIAEDLQRGSQA</sequence>
<dbReference type="RefSeq" id="WP_150067097.1">
    <property type="nucleotide sequence ID" value="NZ_JBEPDJ010000010.1"/>
</dbReference>
<keyword evidence="2" id="KW-1185">Reference proteome</keyword>
<evidence type="ECO:0008006" key="3">
    <source>
        <dbReference type="Google" id="ProtNLM"/>
    </source>
</evidence>
<evidence type="ECO:0000313" key="2">
    <source>
        <dbReference type="Proteomes" id="UP000323946"/>
    </source>
</evidence>
<dbReference type="Gene3D" id="1.10.287.1060">
    <property type="entry name" value="ESAT-6-like"/>
    <property type="match status" value="1"/>
</dbReference>
<organism evidence="1 2">
    <name type="scientific">Saccharopolyspora hirsuta</name>
    <dbReference type="NCBI Taxonomy" id="1837"/>
    <lineage>
        <taxon>Bacteria</taxon>
        <taxon>Bacillati</taxon>
        <taxon>Actinomycetota</taxon>
        <taxon>Actinomycetes</taxon>
        <taxon>Pseudonocardiales</taxon>
        <taxon>Pseudonocardiaceae</taxon>
        <taxon>Saccharopolyspora</taxon>
    </lineage>
</organism>
<dbReference type="Proteomes" id="UP000323946">
    <property type="component" value="Unassembled WGS sequence"/>
</dbReference>
<proteinExistence type="predicted"/>
<evidence type="ECO:0000313" key="1">
    <source>
        <dbReference type="EMBL" id="KAA5833399.1"/>
    </source>
</evidence>
<reference evidence="1 2" key="1">
    <citation type="submission" date="2019-09" db="EMBL/GenBank/DDBJ databases">
        <title>Draft genome sequence of the thermophilic Saccharopolyspora hirsuta VKM Ac-666T.</title>
        <authorList>
            <person name="Lobastova T.G."/>
            <person name="Fokina V."/>
            <person name="Bragin E.Y."/>
            <person name="Shtratnikova V.Y."/>
            <person name="Starodumova I.P."/>
            <person name="Tarlachkov S.V."/>
            <person name="Donova M.V."/>
        </authorList>
    </citation>
    <scope>NUCLEOTIDE SEQUENCE [LARGE SCALE GENOMIC DNA]</scope>
    <source>
        <strain evidence="1 2">VKM Ac-666</strain>
    </source>
</reference>
<dbReference type="AlphaFoldDB" id="A0A5M7BUC7"/>
<protein>
    <recommendedName>
        <fullName evidence="3">PE domain-containing protein</fullName>
    </recommendedName>
</protein>
<dbReference type="EMBL" id="VWPH01000006">
    <property type="protein sequence ID" value="KAA5833399.1"/>
    <property type="molecule type" value="Genomic_DNA"/>
</dbReference>
<dbReference type="SMR" id="A0A5M7BUC7"/>
<name>A0A5M7BUC7_SACHI</name>